<accession>A0ACD3ACG6</accession>
<evidence type="ECO:0000313" key="2">
    <source>
        <dbReference type="Proteomes" id="UP000308600"/>
    </source>
</evidence>
<sequence length="64" mass="7336">MTRALIALMDPVDVDADMDWIPDGYVFEAFALCMAMTTDSRFYVVLCTSYSLFVYFYILLALCL</sequence>
<protein>
    <submittedName>
        <fullName evidence="1">Uncharacterized protein</fullName>
    </submittedName>
</protein>
<name>A0ACD3ACG6_9AGAR</name>
<organism evidence="1 2">
    <name type="scientific">Pluteus cervinus</name>
    <dbReference type="NCBI Taxonomy" id="181527"/>
    <lineage>
        <taxon>Eukaryota</taxon>
        <taxon>Fungi</taxon>
        <taxon>Dikarya</taxon>
        <taxon>Basidiomycota</taxon>
        <taxon>Agaricomycotina</taxon>
        <taxon>Agaricomycetes</taxon>
        <taxon>Agaricomycetidae</taxon>
        <taxon>Agaricales</taxon>
        <taxon>Pluteineae</taxon>
        <taxon>Pluteaceae</taxon>
        <taxon>Pluteus</taxon>
    </lineage>
</organism>
<dbReference type="Proteomes" id="UP000308600">
    <property type="component" value="Unassembled WGS sequence"/>
</dbReference>
<proteinExistence type="predicted"/>
<reference evidence="1 2" key="1">
    <citation type="journal article" date="2019" name="Nat. Ecol. Evol.">
        <title>Megaphylogeny resolves global patterns of mushroom evolution.</title>
        <authorList>
            <person name="Varga T."/>
            <person name="Krizsan K."/>
            <person name="Foldi C."/>
            <person name="Dima B."/>
            <person name="Sanchez-Garcia M."/>
            <person name="Sanchez-Ramirez S."/>
            <person name="Szollosi G.J."/>
            <person name="Szarkandi J.G."/>
            <person name="Papp V."/>
            <person name="Albert L."/>
            <person name="Andreopoulos W."/>
            <person name="Angelini C."/>
            <person name="Antonin V."/>
            <person name="Barry K.W."/>
            <person name="Bougher N.L."/>
            <person name="Buchanan P."/>
            <person name="Buyck B."/>
            <person name="Bense V."/>
            <person name="Catcheside P."/>
            <person name="Chovatia M."/>
            <person name="Cooper J."/>
            <person name="Damon W."/>
            <person name="Desjardin D."/>
            <person name="Finy P."/>
            <person name="Geml J."/>
            <person name="Haridas S."/>
            <person name="Hughes K."/>
            <person name="Justo A."/>
            <person name="Karasinski D."/>
            <person name="Kautmanova I."/>
            <person name="Kiss B."/>
            <person name="Kocsube S."/>
            <person name="Kotiranta H."/>
            <person name="LaButti K.M."/>
            <person name="Lechner B.E."/>
            <person name="Liimatainen K."/>
            <person name="Lipzen A."/>
            <person name="Lukacs Z."/>
            <person name="Mihaltcheva S."/>
            <person name="Morgado L.N."/>
            <person name="Niskanen T."/>
            <person name="Noordeloos M.E."/>
            <person name="Ohm R.A."/>
            <person name="Ortiz-Santana B."/>
            <person name="Ovrebo C."/>
            <person name="Racz N."/>
            <person name="Riley R."/>
            <person name="Savchenko A."/>
            <person name="Shiryaev A."/>
            <person name="Soop K."/>
            <person name="Spirin V."/>
            <person name="Szebenyi C."/>
            <person name="Tomsovsky M."/>
            <person name="Tulloss R.E."/>
            <person name="Uehling J."/>
            <person name="Grigoriev I.V."/>
            <person name="Vagvolgyi C."/>
            <person name="Papp T."/>
            <person name="Martin F.M."/>
            <person name="Miettinen O."/>
            <person name="Hibbett D.S."/>
            <person name="Nagy L.G."/>
        </authorList>
    </citation>
    <scope>NUCLEOTIDE SEQUENCE [LARGE SCALE GENOMIC DNA]</scope>
    <source>
        <strain evidence="1 2">NL-1719</strain>
    </source>
</reference>
<gene>
    <name evidence="1" type="ORF">BDN72DRAFT_847628</name>
</gene>
<dbReference type="EMBL" id="ML208523">
    <property type="protein sequence ID" value="TFK63422.1"/>
    <property type="molecule type" value="Genomic_DNA"/>
</dbReference>
<evidence type="ECO:0000313" key="1">
    <source>
        <dbReference type="EMBL" id="TFK63422.1"/>
    </source>
</evidence>
<keyword evidence="2" id="KW-1185">Reference proteome</keyword>